<evidence type="ECO:0000256" key="1">
    <source>
        <dbReference type="SAM" id="MobiDB-lite"/>
    </source>
</evidence>
<proteinExistence type="predicted"/>
<protein>
    <submittedName>
        <fullName evidence="2">Uncharacterized protein</fullName>
    </submittedName>
</protein>
<dbReference type="OrthoDB" id="18032at2759"/>
<reference evidence="2" key="1">
    <citation type="submission" date="2020-01" db="EMBL/GenBank/DDBJ databases">
        <title>Development of genomics and gene disruption for Polysphondylium violaceum indicates a role for the polyketide synthase stlB in stalk morphogenesis.</title>
        <authorList>
            <person name="Narita B."/>
            <person name="Kawabe Y."/>
            <person name="Kin K."/>
            <person name="Saito T."/>
            <person name="Gibbs R."/>
            <person name="Kuspa A."/>
            <person name="Muzny D."/>
            <person name="Queller D."/>
            <person name="Richards S."/>
            <person name="Strassman J."/>
            <person name="Sucgang R."/>
            <person name="Worley K."/>
            <person name="Schaap P."/>
        </authorList>
    </citation>
    <scope>NUCLEOTIDE SEQUENCE</scope>
    <source>
        <strain evidence="2">QSvi11</strain>
    </source>
</reference>
<keyword evidence="3" id="KW-1185">Reference proteome</keyword>
<feature type="compositionally biased region" description="Low complexity" evidence="1">
    <location>
        <begin position="121"/>
        <end position="137"/>
    </location>
</feature>
<dbReference type="AlphaFoldDB" id="A0A8J4PY23"/>
<gene>
    <name evidence="2" type="ORF">CYY_002479</name>
</gene>
<feature type="compositionally biased region" description="Basic and acidic residues" evidence="1">
    <location>
        <begin position="188"/>
        <end position="203"/>
    </location>
</feature>
<organism evidence="2 3">
    <name type="scientific">Polysphondylium violaceum</name>
    <dbReference type="NCBI Taxonomy" id="133409"/>
    <lineage>
        <taxon>Eukaryota</taxon>
        <taxon>Amoebozoa</taxon>
        <taxon>Evosea</taxon>
        <taxon>Eumycetozoa</taxon>
        <taxon>Dictyostelia</taxon>
        <taxon>Dictyosteliales</taxon>
        <taxon>Dictyosteliaceae</taxon>
        <taxon>Polysphondylium</taxon>
    </lineage>
</organism>
<feature type="region of interest" description="Disordered" evidence="1">
    <location>
        <begin position="117"/>
        <end position="137"/>
    </location>
</feature>
<name>A0A8J4PY23_9MYCE</name>
<feature type="region of interest" description="Disordered" evidence="1">
    <location>
        <begin position="185"/>
        <end position="243"/>
    </location>
</feature>
<accession>A0A8J4PY23</accession>
<sequence length="364" mass="38615">MYNPEDQENREALRLSKALSGKLPSQNKKPSKWAPVNATINTKHAVGTPVNGTDANTSSGNLHSFSVSSEGVDSTSIYPTAVGIVNDASVIPTSDEKLKAEQNRLKKWGLAPTNIEEEQHNSSGSSGDNSLASSTSSLSKSSNINIAKESSSQNLLQYQSPVKVSNSVSSENLVDSTSIMSNVDSITSDEKTKQEQKRLERWGLKITTPSTPSTSSTSSTPAPTTGNTSPPTSSIPSSPFTASASSTVVSHNSNLATPAVQQFLDRIIFSSKTVKQIIHKKTTNQDVAISILMDLVKESAVFGINLSADSSMSFDISQNAGRLAGAVNELVKSQNSETGSTVNIKLYEEILSLLGLMYLSVVAN</sequence>
<comment type="caution">
    <text evidence="2">The sequence shown here is derived from an EMBL/GenBank/DDBJ whole genome shotgun (WGS) entry which is preliminary data.</text>
</comment>
<evidence type="ECO:0000313" key="2">
    <source>
        <dbReference type="EMBL" id="KAF2076238.1"/>
    </source>
</evidence>
<dbReference type="EMBL" id="AJWJ01000068">
    <property type="protein sequence ID" value="KAF2076238.1"/>
    <property type="molecule type" value="Genomic_DNA"/>
</dbReference>
<dbReference type="Proteomes" id="UP000695562">
    <property type="component" value="Unassembled WGS sequence"/>
</dbReference>
<feature type="compositionally biased region" description="Low complexity" evidence="1">
    <location>
        <begin position="207"/>
        <end position="243"/>
    </location>
</feature>
<evidence type="ECO:0000313" key="3">
    <source>
        <dbReference type="Proteomes" id="UP000695562"/>
    </source>
</evidence>